<feature type="domain" description="C-type lectin" evidence="5">
    <location>
        <begin position="190"/>
        <end position="311"/>
    </location>
</feature>
<feature type="compositionally biased region" description="Polar residues" evidence="2">
    <location>
        <begin position="1890"/>
        <end position="1902"/>
    </location>
</feature>
<feature type="domain" description="C-type lectin" evidence="5">
    <location>
        <begin position="1233"/>
        <end position="1351"/>
    </location>
</feature>
<feature type="domain" description="C-type lectin" evidence="5">
    <location>
        <begin position="483"/>
        <end position="600"/>
    </location>
</feature>
<feature type="signal peptide" evidence="4">
    <location>
        <begin position="1"/>
        <end position="25"/>
    </location>
</feature>
<sequence>MRIRLCTTSVFGALLLAACIAGTGAQNNGKCPAGWVGRENSSWCYEFASSNGNYKSWDDAKLACEVQHGTLLAMADVSEREWVARRVNGFQSGSSWWLGLERTTGVWRWVDNRSGGETPGNSPEDGRVLTWYEGHSDSSPGNCMSIRVDGTKSEILYVYPRSCNKMAAYICKKQKQDATTCDADDGWETHGDRCYKAFNSDNNGAYWEDARDHCNRIESDLVIVNDATTSQIVRDIVNRGGPGAITNTFWIGLRSVQTGSNPDQYSWRWVDNSPAIYKAWTNGEEPQAQKGLCVHTEGTDSSQLWRAYGCNGRRFGFVCSRPTGTCATGWYQHRDTCYSLNPTQLSWTQASDHCQSYGATLLRIKQDHVQKFINMYREDFARNGIEYIWMGMYRAVSESGEIKWTSGDPVSSGYTNWANGQPQLDDGRANAGRVIAIDDGGRWQIANPTAKGGFVCEIPLGKTPLVPTTVYPSFVCEQGWILYGSRCYKLESNKFVDWLTARANCQAFPGADLIDIRGRSEQEFIQKQLDPRRDYWIGLHTRSTEDRSWVWVVDNSPMDYQNWQKGEPNNLEKEENCVEMYTSGTWNDNRCTYRLSYICKVLANVNGSPRPTLPGTTTPNFDPFCGPLWRRDPTSNYCYLFNTDPLIWFDAKHQCEFQGGKLASIVTQEEKAYIAARIKTMKDEDSGILGFWLGFNDRAEEGYWVWDDGEPVTFLNWAAGEPNNAGAGEDCGMIYADSAMWNDFACEKRYASICKKLGNVLITIEPPPATTIEVPDGYLRGCRDGYSVHNNMCYKVFTSRDDEMTWYDAKARCQLEGGDLASVMNLAEQQFLQELAVPRDFSYWIGLYDSLAIDRMMYFKWSDTSKPKFTYWFKNEPNNYLKKDDCVEIVNMWDGWNGRWNDQNCDYKRRFACKQRQKPVLVLPPVTKPPGCPEGYDGAYGGQCLKFVTGTTLMTATAAKAACQADGGFLASIPTEDVQNHIFLRLTELRQTSNYWIGLVRSGLSFRWEDGRQFSYSNWKPNSILYGLQGQISPILGLWEMSFSPIQGNRNYICQVKQIGYSTPTKPPTTYNPEYCAYSWVEANENCYKGFSATDAENKLTWSEARAHCKSLSGDLASIHNNETMTKLEETVGGSIGYWIGVNTRDENKGFVWADGSPANYFKWRGDKQPENINNNQNCGVLSPSDMSWVIDNCNAAMNWICETPKGIYPTGTTVEPTTPPDAPDCGDGWKYYNGSCYLMSTTLLEWHNALKYCRDVNADLASIHGNEATDFLLRLSSKLHINIASYWIGLNELGQTSGWSWTDGTGVNYFNWNVGEPNNAGGAEHCGAFYSSNGLWNDDQCGERHRFICKRNNDTSRTVAPTTPMPGYCPKWYFRVGNKCFRIYEDQLLTWADARAVCANTGSENVRGYLASISNEYEQAALTSYKSYNDSNLWIGLFARYNIHLYYWLDNTPFTYSNWAYNEPNSVNEMCVHMYTERFRAGQWNDADCNRKMGFVCMTYKDKSLVTEWQPPTSTVCEANWKPFGSSCYRYLPTANSWSDAQRSCASLGANLASIHDVYEQNFAHYLTESIAQVPTWIGLSDVSNMRGNYEWSDRWHLTYVNWGSGQPGNNEQATCVQMDKTGAWFAVNCTTRLPALCRKSNGPMPTTQPHLPGTCPPEFVPQFDSCYFAANSTVRVSASTAQIECQRLYRSNLVSILTQSEQNFVAGLINSKVQQSGTRRDYWIGLLRSSTGGFEWNDLSPLGYVYWSLNEPSNTPNENCVEMYESNKKWNDHYCSKLNSYVCKMPKLPSTDSGITTTTTATTRTTQTTVSGQTRPTQQLTTTRTVTTQSPGVRAIADLKNDALVIGAVVLFLALLIGAVLAVFFYRRQVGPKSVGGGGGGGEESGFANANWSSATNEVSLETGRSGDTESKDGFSNPSFAGDN</sequence>
<keyword evidence="3" id="KW-0472">Membrane</keyword>
<name>A0A267FEV3_9PLAT</name>
<dbReference type="InterPro" id="IPR016187">
    <property type="entry name" value="CTDL_fold"/>
</dbReference>
<reference evidence="6 7" key="1">
    <citation type="submission" date="2017-06" db="EMBL/GenBank/DDBJ databases">
        <title>A platform for efficient transgenesis in Macrostomum lignano, a flatworm model organism for stem cell research.</title>
        <authorList>
            <person name="Berezikov E."/>
        </authorList>
    </citation>
    <scope>NUCLEOTIDE SEQUENCE [LARGE SCALE GENOMIC DNA]</scope>
    <source>
        <strain evidence="6">DV1</strain>
        <tissue evidence="6">Whole organism</tissue>
    </source>
</reference>
<proteinExistence type="predicted"/>
<dbReference type="EMBL" id="NIVC01001159">
    <property type="protein sequence ID" value="PAA71522.1"/>
    <property type="molecule type" value="Genomic_DNA"/>
</dbReference>
<evidence type="ECO:0000259" key="5">
    <source>
        <dbReference type="PROSITE" id="PS50041"/>
    </source>
</evidence>
<keyword evidence="3" id="KW-1133">Transmembrane helix</keyword>
<feature type="domain" description="C-type lectin" evidence="5">
    <location>
        <begin position="1377"/>
        <end position="1499"/>
    </location>
</feature>
<dbReference type="InterPro" id="IPR001304">
    <property type="entry name" value="C-type_lectin-like"/>
</dbReference>
<feature type="domain" description="C-type lectin" evidence="5">
    <location>
        <begin position="1525"/>
        <end position="1640"/>
    </location>
</feature>
<gene>
    <name evidence="6" type="ORF">BOX15_Mlig013028g1</name>
</gene>
<dbReference type="PANTHER" id="PTHR22803">
    <property type="entry name" value="MANNOSE, PHOSPHOLIPASE, LECTIN RECEPTOR RELATED"/>
    <property type="match status" value="1"/>
</dbReference>
<keyword evidence="7" id="KW-1185">Reference proteome</keyword>
<dbReference type="InterPro" id="IPR018378">
    <property type="entry name" value="C-type_lectin_CS"/>
</dbReference>
<dbReference type="CDD" id="cd00037">
    <property type="entry name" value="CLECT"/>
    <property type="match status" value="10"/>
</dbReference>
<evidence type="ECO:0000256" key="1">
    <source>
        <dbReference type="ARBA" id="ARBA00023157"/>
    </source>
</evidence>
<feature type="compositionally biased region" description="Polar residues" evidence="2">
    <location>
        <begin position="1916"/>
        <end position="1926"/>
    </location>
</feature>
<feature type="domain" description="C-type lectin" evidence="5">
    <location>
        <begin position="333"/>
        <end position="457"/>
    </location>
</feature>
<dbReference type="InterPro" id="IPR050111">
    <property type="entry name" value="C-type_lectin/snaclec_domain"/>
</dbReference>
<feature type="domain" description="C-type lectin" evidence="5">
    <location>
        <begin position="1083"/>
        <end position="1203"/>
    </location>
</feature>
<evidence type="ECO:0000256" key="3">
    <source>
        <dbReference type="SAM" id="Phobius"/>
    </source>
</evidence>
<organism evidence="6 7">
    <name type="scientific">Macrostomum lignano</name>
    <dbReference type="NCBI Taxonomy" id="282301"/>
    <lineage>
        <taxon>Eukaryota</taxon>
        <taxon>Metazoa</taxon>
        <taxon>Spiralia</taxon>
        <taxon>Lophotrochozoa</taxon>
        <taxon>Platyhelminthes</taxon>
        <taxon>Rhabditophora</taxon>
        <taxon>Macrostomorpha</taxon>
        <taxon>Macrostomida</taxon>
        <taxon>Macrostomidae</taxon>
        <taxon>Macrostomum</taxon>
    </lineage>
</organism>
<feature type="domain" description="C-type lectin" evidence="5">
    <location>
        <begin position="40"/>
        <end position="172"/>
    </location>
</feature>
<dbReference type="STRING" id="282301.A0A267FEV3"/>
<dbReference type="PROSITE" id="PS51257">
    <property type="entry name" value="PROKAR_LIPOPROTEIN"/>
    <property type="match status" value="1"/>
</dbReference>
<evidence type="ECO:0000256" key="2">
    <source>
        <dbReference type="SAM" id="MobiDB-lite"/>
    </source>
</evidence>
<dbReference type="Proteomes" id="UP000215902">
    <property type="component" value="Unassembled WGS sequence"/>
</dbReference>
<dbReference type="InterPro" id="IPR016186">
    <property type="entry name" value="C-type_lectin-like/link_sf"/>
</dbReference>
<evidence type="ECO:0000313" key="7">
    <source>
        <dbReference type="Proteomes" id="UP000215902"/>
    </source>
</evidence>
<feature type="region of interest" description="Disordered" evidence="2">
    <location>
        <begin position="1876"/>
        <end position="1926"/>
    </location>
</feature>
<dbReference type="Gene3D" id="3.10.100.10">
    <property type="entry name" value="Mannose-Binding Protein A, subunit A"/>
    <property type="match status" value="12"/>
</dbReference>
<protein>
    <recommendedName>
        <fullName evidence="5">C-type lectin domain-containing protein</fullName>
    </recommendedName>
</protein>
<feature type="compositionally biased region" description="Gly residues" evidence="2">
    <location>
        <begin position="1876"/>
        <end position="1886"/>
    </location>
</feature>
<feature type="domain" description="C-type lectin" evidence="5">
    <location>
        <begin position="1668"/>
        <end position="1786"/>
    </location>
</feature>
<feature type="domain" description="C-type lectin" evidence="5">
    <location>
        <begin position="634"/>
        <end position="755"/>
    </location>
</feature>
<keyword evidence="4" id="KW-0732">Signal</keyword>
<dbReference type="Pfam" id="PF00059">
    <property type="entry name" value="Lectin_C"/>
    <property type="match status" value="12"/>
</dbReference>
<evidence type="ECO:0000313" key="6">
    <source>
        <dbReference type="EMBL" id="PAA71522.1"/>
    </source>
</evidence>
<feature type="domain" description="C-type lectin" evidence="5">
    <location>
        <begin position="940"/>
        <end position="1040"/>
    </location>
</feature>
<keyword evidence="3" id="KW-0812">Transmembrane</keyword>
<feature type="domain" description="C-type lectin" evidence="5">
    <location>
        <begin position="789"/>
        <end position="914"/>
    </location>
</feature>
<dbReference type="SMART" id="SM00034">
    <property type="entry name" value="CLECT"/>
    <property type="match status" value="12"/>
</dbReference>
<dbReference type="OrthoDB" id="6285323at2759"/>
<comment type="caution">
    <text evidence="6">The sequence shown here is derived from an EMBL/GenBank/DDBJ whole genome shotgun (WGS) entry which is preliminary data.</text>
</comment>
<evidence type="ECO:0000256" key="4">
    <source>
        <dbReference type="SAM" id="SignalP"/>
    </source>
</evidence>
<dbReference type="PROSITE" id="PS00615">
    <property type="entry name" value="C_TYPE_LECTIN_1"/>
    <property type="match status" value="6"/>
</dbReference>
<keyword evidence="1" id="KW-1015">Disulfide bond</keyword>
<feature type="transmembrane region" description="Helical" evidence="3">
    <location>
        <begin position="1845"/>
        <end position="1868"/>
    </location>
</feature>
<dbReference type="SUPFAM" id="SSF56436">
    <property type="entry name" value="C-type lectin-like"/>
    <property type="match status" value="12"/>
</dbReference>
<accession>A0A267FEV3</accession>
<dbReference type="PROSITE" id="PS50041">
    <property type="entry name" value="C_TYPE_LECTIN_2"/>
    <property type="match status" value="12"/>
</dbReference>
<feature type="chain" id="PRO_5012786142" description="C-type lectin domain-containing protein" evidence="4">
    <location>
        <begin position="26"/>
        <end position="1926"/>
    </location>
</feature>
<feature type="region of interest" description="Disordered" evidence="2">
    <location>
        <begin position="1806"/>
        <end position="1828"/>
    </location>
</feature>